<evidence type="ECO:0000256" key="8">
    <source>
        <dbReference type="ARBA" id="ARBA00023136"/>
    </source>
</evidence>
<gene>
    <name evidence="11" type="ORF">CTOB1V02_LOCUS9799</name>
</gene>
<evidence type="ECO:0000256" key="2">
    <source>
        <dbReference type="ARBA" id="ARBA00008661"/>
    </source>
</evidence>
<comment type="subcellular location">
    <subcellularLocation>
        <location evidence="9">Endomembrane system</location>
        <topology evidence="9">Single-pass membrane protein</topology>
    </subcellularLocation>
    <subcellularLocation>
        <location evidence="1">Membrane</location>
        <topology evidence="1">Single-pass type II membrane protein</topology>
    </subcellularLocation>
</comment>
<dbReference type="Gene3D" id="3.90.550.50">
    <property type="match status" value="1"/>
</dbReference>
<organism evidence="11">
    <name type="scientific">Cyprideis torosa</name>
    <dbReference type="NCBI Taxonomy" id="163714"/>
    <lineage>
        <taxon>Eukaryota</taxon>
        <taxon>Metazoa</taxon>
        <taxon>Ecdysozoa</taxon>
        <taxon>Arthropoda</taxon>
        <taxon>Crustacea</taxon>
        <taxon>Oligostraca</taxon>
        <taxon>Ostracoda</taxon>
        <taxon>Podocopa</taxon>
        <taxon>Podocopida</taxon>
        <taxon>Cytherocopina</taxon>
        <taxon>Cytheroidea</taxon>
        <taxon>Cytherideidae</taxon>
        <taxon>Cyprideis</taxon>
    </lineage>
</organism>
<comment type="similarity">
    <text evidence="2">Belongs to the glycosyltransferase 31 family.</text>
</comment>
<dbReference type="AlphaFoldDB" id="A0A7R8ZRT3"/>
<sequence>MAPYRRTVPGSSEERFNLAHARTRSVIERSFGRLKRRFYASGNLIRMTPERCSMTFFFTDGEDPLYESKTGFHLLNTNCSSSHSLPDLNCKTGVEFDTYLESNKKWWCKFDDDTYVNVPRLLALLKGYDAKYDWYLGKPSYTTPYKIMNPGLPKKKIFFWFATGAAFCLSRATATRLTPLARVDPYGLFRPPVEDAELQERTLTVRFKSAMTCGDDVARQSPLHM</sequence>
<accession>A0A7R8ZRT3</accession>
<evidence type="ECO:0000256" key="4">
    <source>
        <dbReference type="ARBA" id="ARBA00022679"/>
    </source>
</evidence>
<dbReference type="Pfam" id="PF02434">
    <property type="entry name" value="Fringe"/>
    <property type="match status" value="1"/>
</dbReference>
<evidence type="ECO:0000256" key="1">
    <source>
        <dbReference type="ARBA" id="ARBA00004606"/>
    </source>
</evidence>
<evidence type="ECO:0000256" key="5">
    <source>
        <dbReference type="ARBA" id="ARBA00022692"/>
    </source>
</evidence>
<dbReference type="PANTHER" id="PTHR10811">
    <property type="entry name" value="FRINGE-RELATED"/>
    <property type="match status" value="1"/>
</dbReference>
<dbReference type="GO" id="GO:0016757">
    <property type="term" value="F:glycosyltransferase activity"/>
    <property type="evidence" value="ECO:0007669"/>
    <property type="project" value="UniProtKB-KW"/>
</dbReference>
<dbReference type="GO" id="GO:0016020">
    <property type="term" value="C:membrane"/>
    <property type="evidence" value="ECO:0007669"/>
    <property type="project" value="UniProtKB-SubCell"/>
</dbReference>
<keyword evidence="3" id="KW-0328">Glycosyltransferase</keyword>
<evidence type="ECO:0000256" key="7">
    <source>
        <dbReference type="ARBA" id="ARBA00022989"/>
    </source>
</evidence>
<dbReference type="InterPro" id="IPR003378">
    <property type="entry name" value="Fringe-like_glycosylTrfase"/>
</dbReference>
<name>A0A7R8ZRT3_9CRUS</name>
<dbReference type="EMBL" id="OB664059">
    <property type="protein sequence ID" value="CAD7231956.1"/>
    <property type="molecule type" value="Genomic_DNA"/>
</dbReference>
<reference evidence="11" key="1">
    <citation type="submission" date="2020-11" db="EMBL/GenBank/DDBJ databases">
        <authorList>
            <person name="Tran Van P."/>
        </authorList>
    </citation>
    <scope>NUCLEOTIDE SEQUENCE</scope>
</reference>
<keyword evidence="6" id="KW-0735">Signal-anchor</keyword>
<feature type="domain" description="Fringe-like glycosyltransferase" evidence="10">
    <location>
        <begin position="53"/>
        <end position="182"/>
    </location>
</feature>
<evidence type="ECO:0000256" key="9">
    <source>
        <dbReference type="ARBA" id="ARBA00037847"/>
    </source>
</evidence>
<evidence type="ECO:0000256" key="6">
    <source>
        <dbReference type="ARBA" id="ARBA00022968"/>
    </source>
</evidence>
<keyword evidence="7" id="KW-1133">Transmembrane helix</keyword>
<proteinExistence type="inferred from homology"/>
<evidence type="ECO:0000259" key="10">
    <source>
        <dbReference type="Pfam" id="PF02434"/>
    </source>
</evidence>
<keyword evidence="5" id="KW-0812">Transmembrane</keyword>
<dbReference type="GO" id="GO:0012505">
    <property type="term" value="C:endomembrane system"/>
    <property type="evidence" value="ECO:0007669"/>
    <property type="project" value="UniProtKB-SubCell"/>
</dbReference>
<evidence type="ECO:0000313" key="11">
    <source>
        <dbReference type="EMBL" id="CAD7231956.1"/>
    </source>
</evidence>
<keyword evidence="4" id="KW-0808">Transferase</keyword>
<dbReference type="OrthoDB" id="8959630at2759"/>
<protein>
    <recommendedName>
        <fullName evidence="10">Fringe-like glycosyltransferase domain-containing protein</fullName>
    </recommendedName>
</protein>
<evidence type="ECO:0000256" key="3">
    <source>
        <dbReference type="ARBA" id="ARBA00022676"/>
    </source>
</evidence>
<keyword evidence="8" id="KW-0472">Membrane</keyword>